<organism evidence="2 3">
    <name type="scientific">Ancylostoma caninum</name>
    <name type="common">Dog hookworm</name>
    <dbReference type="NCBI Taxonomy" id="29170"/>
    <lineage>
        <taxon>Eukaryota</taxon>
        <taxon>Metazoa</taxon>
        <taxon>Ecdysozoa</taxon>
        <taxon>Nematoda</taxon>
        <taxon>Chromadorea</taxon>
        <taxon>Rhabditida</taxon>
        <taxon>Rhabditina</taxon>
        <taxon>Rhabditomorpha</taxon>
        <taxon>Strongyloidea</taxon>
        <taxon>Ancylostomatidae</taxon>
        <taxon>Ancylostomatinae</taxon>
        <taxon>Ancylostoma</taxon>
    </lineage>
</organism>
<feature type="compositionally biased region" description="Polar residues" evidence="1">
    <location>
        <begin position="1"/>
        <end position="12"/>
    </location>
</feature>
<feature type="region of interest" description="Disordered" evidence="1">
    <location>
        <begin position="1"/>
        <end position="21"/>
    </location>
</feature>
<protein>
    <submittedName>
        <fullName evidence="2">Uncharacterized protein</fullName>
    </submittedName>
</protein>
<reference evidence="2 3" key="1">
    <citation type="submission" date="2014-10" db="EMBL/GenBank/DDBJ databases">
        <title>Draft genome of the hookworm Ancylostoma caninum.</title>
        <authorList>
            <person name="Mitreva M."/>
        </authorList>
    </citation>
    <scope>NUCLEOTIDE SEQUENCE [LARGE SCALE GENOMIC DNA]</scope>
    <source>
        <strain evidence="2 3">Baltimore</strain>
    </source>
</reference>
<dbReference type="Proteomes" id="UP000252519">
    <property type="component" value="Unassembled WGS sequence"/>
</dbReference>
<gene>
    <name evidence="2" type="ORF">ANCCAN_29944</name>
</gene>
<proteinExistence type="predicted"/>
<evidence type="ECO:0000313" key="3">
    <source>
        <dbReference type="Proteomes" id="UP000252519"/>
    </source>
</evidence>
<name>A0A368EX74_ANCCA</name>
<evidence type="ECO:0000256" key="1">
    <source>
        <dbReference type="SAM" id="MobiDB-lite"/>
    </source>
</evidence>
<evidence type="ECO:0000313" key="2">
    <source>
        <dbReference type="EMBL" id="RCN24361.1"/>
    </source>
</evidence>
<sequence>PKQRARSTTGRQNSEKEATKNEFTIGNDGLRNSRLLNRVLDRDTLQSTPMQCVVPTWAAHQLESLKQTDFGCNQRSARNSNMMAHRRPVLLPIKDEHEPLKRNSEFCYDQLPAEEDVSTHRRNDTHIVRHCHFLFLKKRGVTLLWSDPTF</sequence>
<comment type="caution">
    <text evidence="2">The sequence shown here is derived from an EMBL/GenBank/DDBJ whole genome shotgun (WGS) entry which is preliminary data.</text>
</comment>
<dbReference type="AlphaFoldDB" id="A0A368EX74"/>
<feature type="non-terminal residue" evidence="2">
    <location>
        <position position="1"/>
    </location>
</feature>
<keyword evidence="3" id="KW-1185">Reference proteome</keyword>
<accession>A0A368EX74</accession>
<dbReference type="EMBL" id="JOJR01020638">
    <property type="protein sequence ID" value="RCN24361.1"/>
    <property type="molecule type" value="Genomic_DNA"/>
</dbReference>